<comment type="caution">
    <text evidence="1">The sequence shown here is derived from an EMBL/GenBank/DDBJ whole genome shotgun (WGS) entry which is preliminary data.</text>
</comment>
<protein>
    <submittedName>
        <fullName evidence="1">Uncharacterized protein</fullName>
    </submittedName>
</protein>
<evidence type="ECO:0000313" key="1">
    <source>
        <dbReference type="EMBL" id="KKL56058.1"/>
    </source>
</evidence>
<organism evidence="1">
    <name type="scientific">marine sediment metagenome</name>
    <dbReference type="NCBI Taxonomy" id="412755"/>
    <lineage>
        <taxon>unclassified sequences</taxon>
        <taxon>metagenomes</taxon>
        <taxon>ecological metagenomes</taxon>
    </lineage>
</organism>
<accession>A0A0F9D2U8</accession>
<dbReference type="EMBL" id="LAZR01030621">
    <property type="protein sequence ID" value="KKL56058.1"/>
    <property type="molecule type" value="Genomic_DNA"/>
</dbReference>
<proteinExistence type="predicted"/>
<gene>
    <name evidence="1" type="ORF">LCGC14_2249200</name>
</gene>
<sequence length="98" mass="9563">MTKHIMTTTAALALMAGMASAQGLAAEAEVTDVDGHQTTVGAEASAAGAEIIDTAQAIGDATGDAVENAGSATANALNDAGEVTAVNPVPDSSMIMPY</sequence>
<reference evidence="1" key="1">
    <citation type="journal article" date="2015" name="Nature">
        <title>Complex archaea that bridge the gap between prokaryotes and eukaryotes.</title>
        <authorList>
            <person name="Spang A."/>
            <person name="Saw J.H."/>
            <person name="Jorgensen S.L."/>
            <person name="Zaremba-Niedzwiedzka K."/>
            <person name="Martijn J."/>
            <person name="Lind A.E."/>
            <person name="van Eijk R."/>
            <person name="Schleper C."/>
            <person name="Guy L."/>
            <person name="Ettema T.J."/>
        </authorList>
    </citation>
    <scope>NUCLEOTIDE SEQUENCE</scope>
</reference>
<dbReference type="AlphaFoldDB" id="A0A0F9D2U8"/>
<name>A0A0F9D2U8_9ZZZZ</name>